<keyword evidence="4" id="KW-1185">Reference proteome</keyword>
<keyword evidence="2" id="KW-0812">Transmembrane</keyword>
<evidence type="ECO:0000313" key="3">
    <source>
        <dbReference type="EMBL" id="MFC7080593.1"/>
    </source>
</evidence>
<organism evidence="3 4">
    <name type="scientific">Halorussus caseinilyticus</name>
    <dbReference type="NCBI Taxonomy" id="3034025"/>
    <lineage>
        <taxon>Archaea</taxon>
        <taxon>Methanobacteriati</taxon>
        <taxon>Methanobacteriota</taxon>
        <taxon>Stenosarchaea group</taxon>
        <taxon>Halobacteria</taxon>
        <taxon>Halobacteriales</taxon>
        <taxon>Haladaptataceae</taxon>
        <taxon>Halorussus</taxon>
    </lineage>
</organism>
<evidence type="ECO:0000256" key="1">
    <source>
        <dbReference type="SAM" id="MobiDB-lite"/>
    </source>
</evidence>
<dbReference type="InterPro" id="IPR036259">
    <property type="entry name" value="MFS_trans_sf"/>
</dbReference>
<name>A0ABD5WS23_9EURY</name>
<feature type="transmembrane region" description="Helical" evidence="2">
    <location>
        <begin position="53"/>
        <end position="72"/>
    </location>
</feature>
<evidence type="ECO:0000256" key="2">
    <source>
        <dbReference type="SAM" id="Phobius"/>
    </source>
</evidence>
<feature type="transmembrane region" description="Helical" evidence="2">
    <location>
        <begin position="149"/>
        <end position="167"/>
    </location>
</feature>
<evidence type="ECO:0000313" key="4">
    <source>
        <dbReference type="Proteomes" id="UP001596407"/>
    </source>
</evidence>
<keyword evidence="2" id="KW-1133">Transmembrane helix</keyword>
<comment type="caution">
    <text evidence="3">The sequence shown here is derived from an EMBL/GenBank/DDBJ whole genome shotgun (WGS) entry which is preliminary data.</text>
</comment>
<feature type="compositionally biased region" description="Polar residues" evidence="1">
    <location>
        <begin position="206"/>
        <end position="219"/>
    </location>
</feature>
<dbReference type="Gene3D" id="1.20.1250.20">
    <property type="entry name" value="MFS general substrate transporter like domains"/>
    <property type="match status" value="1"/>
</dbReference>
<dbReference type="EMBL" id="JBHSZH010000005">
    <property type="protein sequence ID" value="MFC7080593.1"/>
    <property type="molecule type" value="Genomic_DNA"/>
</dbReference>
<sequence>MALFAFLRRREWPTVLGYALFVTLLAAGYYYNVTFVQLGLLDLGTRLVGMSEAQVSAWMAALALLTLAVAVLTGMTMDRRGWSKNLLVKFRLLFGVVALQFLLTLVAPAVRTVPAFGAWILLGSVALGVGIPVTFGMTIDFVAVADRGYVAAAITALAYFAANVYPLEWRVEAFSAVMVAAMLPGQLRSAWWPPGASARRIASSRDSPTSTSDGRSASDGSVAPRESRPGVSRSGDRWY</sequence>
<feature type="transmembrane region" description="Helical" evidence="2">
    <location>
        <begin position="92"/>
        <end position="110"/>
    </location>
</feature>
<dbReference type="Proteomes" id="UP001596407">
    <property type="component" value="Unassembled WGS sequence"/>
</dbReference>
<proteinExistence type="predicted"/>
<feature type="transmembrane region" description="Helical" evidence="2">
    <location>
        <begin position="12"/>
        <end position="33"/>
    </location>
</feature>
<dbReference type="AlphaFoldDB" id="A0ABD5WS23"/>
<accession>A0ABD5WS23</accession>
<gene>
    <name evidence="3" type="ORF">ACFQJ6_11140</name>
</gene>
<feature type="region of interest" description="Disordered" evidence="1">
    <location>
        <begin position="200"/>
        <end position="239"/>
    </location>
</feature>
<protein>
    <recommendedName>
        <fullName evidence="5">MFS transporter</fullName>
    </recommendedName>
</protein>
<evidence type="ECO:0008006" key="5">
    <source>
        <dbReference type="Google" id="ProtNLM"/>
    </source>
</evidence>
<feature type="transmembrane region" description="Helical" evidence="2">
    <location>
        <begin position="116"/>
        <end position="137"/>
    </location>
</feature>
<dbReference type="SUPFAM" id="SSF103473">
    <property type="entry name" value="MFS general substrate transporter"/>
    <property type="match status" value="1"/>
</dbReference>
<keyword evidence="2" id="KW-0472">Membrane</keyword>
<reference evidence="3 4" key="1">
    <citation type="journal article" date="2019" name="Int. J. Syst. Evol. Microbiol.">
        <title>The Global Catalogue of Microorganisms (GCM) 10K type strain sequencing project: providing services to taxonomists for standard genome sequencing and annotation.</title>
        <authorList>
            <consortium name="The Broad Institute Genomics Platform"/>
            <consortium name="The Broad Institute Genome Sequencing Center for Infectious Disease"/>
            <person name="Wu L."/>
            <person name="Ma J."/>
        </authorList>
    </citation>
    <scope>NUCLEOTIDE SEQUENCE [LARGE SCALE GENOMIC DNA]</scope>
    <source>
        <strain evidence="3 4">DT72</strain>
    </source>
</reference>
<dbReference type="RefSeq" id="WP_382209802.1">
    <property type="nucleotide sequence ID" value="NZ_JBHSZH010000005.1"/>
</dbReference>